<reference evidence="2" key="1">
    <citation type="submission" date="2023-09" db="EMBL/GenBank/DDBJ databases">
        <title>Arcobacter tbilisiensis sp. nov. isolated from chicken meat in Tbilisi, Georgia.</title>
        <authorList>
            <person name="Matthias R."/>
            <person name="Zautner A.E."/>
        </authorList>
    </citation>
    <scope>NUCLEOTIDE SEQUENCE</scope>
    <source>
        <strain evidence="2">LEO 52</strain>
    </source>
</reference>
<dbReference type="InterPro" id="IPR027417">
    <property type="entry name" value="P-loop_NTPase"/>
</dbReference>
<proteinExistence type="predicted"/>
<dbReference type="EMBL" id="CP134854">
    <property type="protein sequence ID" value="WNL29467.1"/>
    <property type="molecule type" value="Genomic_DNA"/>
</dbReference>
<dbReference type="InterPro" id="IPR003959">
    <property type="entry name" value="ATPase_AAA_core"/>
</dbReference>
<dbReference type="Gene3D" id="3.40.50.300">
    <property type="entry name" value="P-loop containing nucleotide triphosphate hydrolases"/>
    <property type="match status" value="1"/>
</dbReference>
<accession>A0AA96DJM0</accession>
<evidence type="ECO:0000313" key="2">
    <source>
        <dbReference type="EMBL" id="WNL29467.1"/>
    </source>
</evidence>
<gene>
    <name evidence="2" type="ORF">RMQ68_08870</name>
</gene>
<dbReference type="SUPFAM" id="SSF52540">
    <property type="entry name" value="P-loop containing nucleoside triphosphate hydrolases"/>
    <property type="match status" value="1"/>
</dbReference>
<feature type="domain" description="ATPase AAA-type core" evidence="1">
    <location>
        <begin position="571"/>
        <end position="697"/>
    </location>
</feature>
<dbReference type="AlphaFoldDB" id="A0AA96DJM0"/>
<evidence type="ECO:0000259" key="1">
    <source>
        <dbReference type="Pfam" id="PF13304"/>
    </source>
</evidence>
<protein>
    <recommendedName>
        <fullName evidence="1">ATPase AAA-type core domain-containing protein</fullName>
    </recommendedName>
</protein>
<organism evidence="2">
    <name type="scientific">Arcobacter sp. AZ-2023</name>
    <dbReference type="NCBI Taxonomy" id="3074453"/>
    <lineage>
        <taxon>Bacteria</taxon>
        <taxon>Pseudomonadati</taxon>
        <taxon>Campylobacterota</taxon>
        <taxon>Epsilonproteobacteria</taxon>
        <taxon>Campylobacterales</taxon>
        <taxon>Arcobacteraceae</taxon>
        <taxon>Arcobacter</taxon>
    </lineage>
</organism>
<dbReference type="Pfam" id="PF13304">
    <property type="entry name" value="AAA_21"/>
    <property type="match status" value="1"/>
</dbReference>
<name>A0AA96DJM0_9BACT</name>
<sequence length="848" mass="101977">MRLLFIYFYKDFGTFEKGSIIHLSKKYKFTLDKEKSTPNEFYFNKEENPNFIEDFYSKNIDIGVLIGENGTGKSVLLNSIRDRNNEYSICVYEEKSQFFSITNQKQIFIENQKITKEELNYIYYTSLIDTFDNDINDKYNISNRALLRKYDDLPLSNRLSLIENDDIHKYINFSKNSKLDYVKIDKLKLYCSETYFDEIKEKLIFEYKEELFKFLIQDINLTKNDKVIKEIVYHLKRDEIEDLYFEIIYDDNFLYTFRNKDILLEKQYEAIFKTIRKNFSKYENYGILINEFIENIQEHDFFKKLENLLSDFLENSLFIRKYDILTLKNSEENIFDDLNMYINNSLNRVDLEKLLFNFIQRSSNNNFARDVLAEDFEFFIYLIIDKLKDNILQKLLINFKQDIFSIGYKKRERTNEEKRFKNIINKNFLFYLINYQKEKEDSRYINLIFLVDLRIMREFVIEAVRNKLFKSQYLVNNFKIDLNKDIFLSNYLEIFTKDIINICEDVNIVKLLFNLSFHKYTHQFSSNQKLKLQTVLNILMFLDNPINKFKESKKFDELNIIKELDAHFNIFTRVSNILEEHIEEENGEVITELKDNFFDTYKLIIENFIKPFTYELYPSLSSGQKAILFIFARINDAIQKINQENSNENILILLDEADLKLHLEWQRKFVFDLVEFLNSYTNNKFYVLYATHSPMILSDITNDRVVFLKKREDNPEFSEDKQDFTKSTFGANIYDIYSDSFFVNNFMGAFAQNKINEVIKIIEKNEKISDKKASNLLKIIKNIGEPLLRNKLEDEIKSLSELEIKDDISIIVDKLKDKNFEEIKQELNKYSQEKQRQILEKLFGNQND</sequence>